<dbReference type="InterPro" id="IPR008772">
    <property type="entry name" value="Phosphonate_metab_PhnH"/>
</dbReference>
<evidence type="ECO:0000313" key="2">
    <source>
        <dbReference type="Proteomes" id="UP000241764"/>
    </source>
</evidence>
<dbReference type="Gene3D" id="3.40.50.11310">
    <property type="entry name" value="Bacterial phosphonate metabolism protein PhnH"/>
    <property type="match status" value="1"/>
</dbReference>
<dbReference type="Proteomes" id="UP000241764">
    <property type="component" value="Unassembled WGS sequence"/>
</dbReference>
<dbReference type="GO" id="GO:0019634">
    <property type="term" value="P:organic phosphonate metabolic process"/>
    <property type="evidence" value="ECO:0007669"/>
    <property type="project" value="InterPro"/>
</dbReference>
<keyword evidence="2" id="KW-1185">Reference proteome</keyword>
<dbReference type="AlphaFoldDB" id="A0A2P7B6T9"/>
<dbReference type="PIRSF" id="PIRSF020680">
    <property type="entry name" value="PhnH"/>
    <property type="match status" value="1"/>
</dbReference>
<organism evidence="1 2">
    <name type="scientific">Phyllobacterium sophorae</name>
    <dbReference type="NCBI Taxonomy" id="1520277"/>
    <lineage>
        <taxon>Bacteria</taxon>
        <taxon>Pseudomonadati</taxon>
        <taxon>Pseudomonadota</taxon>
        <taxon>Alphaproteobacteria</taxon>
        <taxon>Hyphomicrobiales</taxon>
        <taxon>Phyllobacteriaceae</taxon>
        <taxon>Phyllobacterium</taxon>
    </lineage>
</organism>
<protein>
    <submittedName>
        <fullName evidence="1">Phosphonate C-P lyase system protein PhnH</fullName>
    </submittedName>
</protein>
<accession>A0A2P7B6T9</accession>
<sequence>MTVISSAPSMRPVSSGGTSLKPGFADPVFDAQGVFRASLVATAYPGRIVPLDRTFAAPRPFSPATAALCLTLLDFETPAWLDRQAQSGEAASWLRFHCGLPLIDETATARFAIVTDPLNLPRLHEFASGEIEYPDRSTTLVIQVQSFTDGPDTTWTGPGIKESAGVAIDGLPSWFWSDWDLNSELYPRGVDVIFTCGNALMGLPRTIKVEA</sequence>
<proteinExistence type="predicted"/>
<reference evidence="2" key="1">
    <citation type="submission" date="2017-11" db="EMBL/GenBank/DDBJ databases">
        <authorList>
            <person name="Kuznetsova I."/>
            <person name="Sazanova A."/>
            <person name="Chirak E."/>
            <person name="Safronova V."/>
            <person name="Willems A."/>
        </authorList>
    </citation>
    <scope>NUCLEOTIDE SEQUENCE [LARGE SCALE GENOMIC DNA]</scope>
    <source>
        <strain evidence="2">CCBAU 03422</strain>
    </source>
</reference>
<dbReference type="SUPFAM" id="SSF159709">
    <property type="entry name" value="PhnH-like"/>
    <property type="match status" value="1"/>
</dbReference>
<comment type="caution">
    <text evidence="1">The sequence shown here is derived from an EMBL/GenBank/DDBJ whole genome shotgun (WGS) entry which is preliminary data.</text>
</comment>
<name>A0A2P7B6T9_9HYPH</name>
<dbReference type="InterPro" id="IPR038058">
    <property type="entry name" value="PhnH-like_sp"/>
</dbReference>
<keyword evidence="1" id="KW-0456">Lyase</keyword>
<evidence type="ECO:0000313" key="1">
    <source>
        <dbReference type="EMBL" id="PSH62159.1"/>
    </source>
</evidence>
<dbReference type="Pfam" id="PF05845">
    <property type="entry name" value="PhnH"/>
    <property type="match status" value="1"/>
</dbReference>
<dbReference type="NCBIfam" id="TIGR03292">
    <property type="entry name" value="PhnH_redo"/>
    <property type="match status" value="1"/>
</dbReference>
<dbReference type="EMBL" id="PGGM01000010">
    <property type="protein sequence ID" value="PSH62159.1"/>
    <property type="molecule type" value="Genomic_DNA"/>
</dbReference>
<dbReference type="RefSeq" id="WP_106665827.1">
    <property type="nucleotide sequence ID" value="NZ_PGGM01000010.1"/>
</dbReference>
<dbReference type="GO" id="GO:0016829">
    <property type="term" value="F:lyase activity"/>
    <property type="evidence" value="ECO:0007669"/>
    <property type="project" value="UniProtKB-KW"/>
</dbReference>
<gene>
    <name evidence="1" type="ORF">CU103_20185</name>
</gene>
<dbReference type="OrthoDB" id="9814509at2"/>